<sequence>MTGNKYVREKLEKVVEIMPNHLSAKILFEYGLRKNPSLLESKYFAISMKYLLDSINGRLTRGGDDSFSERYAMEQRDEISKGLETVRNIISTEDRKVYDKVDEICKILHRFSRAKKKSTDESRTSTTYYSEASIKILRELKSLNNEIQVDLARLSGTQLKEE</sequence>
<accession>A0A2S7U1Y0</accession>
<reference evidence="1 2" key="1">
    <citation type="submission" date="2016-12" db="EMBL/GenBank/DDBJ databases">
        <title>Study of bacterial adaptation to deep sea.</title>
        <authorList>
            <person name="Song J."/>
            <person name="Yoshizawa S."/>
            <person name="Kogure K."/>
        </authorList>
    </citation>
    <scope>NUCLEOTIDE SEQUENCE [LARGE SCALE GENOMIC DNA]</scope>
    <source>
        <strain evidence="1 2">SAORIC-165</strain>
    </source>
</reference>
<dbReference type="Proteomes" id="UP000239907">
    <property type="component" value="Unassembled WGS sequence"/>
</dbReference>
<dbReference type="AlphaFoldDB" id="A0A2S7U1Y0"/>
<organism evidence="1 2">
    <name type="scientific">Rubritalea profundi</name>
    <dbReference type="NCBI Taxonomy" id="1658618"/>
    <lineage>
        <taxon>Bacteria</taxon>
        <taxon>Pseudomonadati</taxon>
        <taxon>Verrucomicrobiota</taxon>
        <taxon>Verrucomicrobiia</taxon>
        <taxon>Verrucomicrobiales</taxon>
        <taxon>Rubritaleaceae</taxon>
        <taxon>Rubritalea</taxon>
    </lineage>
</organism>
<evidence type="ECO:0000313" key="2">
    <source>
        <dbReference type="Proteomes" id="UP000239907"/>
    </source>
</evidence>
<keyword evidence="2" id="KW-1185">Reference proteome</keyword>
<dbReference type="EMBL" id="MQWA01000001">
    <property type="protein sequence ID" value="PQJ28384.1"/>
    <property type="molecule type" value="Genomic_DNA"/>
</dbReference>
<dbReference type="OrthoDB" id="9859932at2"/>
<evidence type="ECO:0000313" key="1">
    <source>
        <dbReference type="EMBL" id="PQJ28384.1"/>
    </source>
</evidence>
<dbReference type="RefSeq" id="WP_105042886.1">
    <property type="nucleotide sequence ID" value="NZ_MQWA01000001.1"/>
</dbReference>
<comment type="caution">
    <text evidence="1">The sequence shown here is derived from an EMBL/GenBank/DDBJ whole genome shotgun (WGS) entry which is preliminary data.</text>
</comment>
<gene>
    <name evidence="1" type="ORF">BSZ32_07580</name>
</gene>
<name>A0A2S7U1Y0_9BACT</name>
<proteinExistence type="predicted"/>
<protein>
    <submittedName>
        <fullName evidence="1">Uncharacterized protein</fullName>
    </submittedName>
</protein>